<dbReference type="SUPFAM" id="SSF53474">
    <property type="entry name" value="alpha/beta-Hydrolases"/>
    <property type="match status" value="1"/>
</dbReference>
<dbReference type="PANTHER" id="PTHR22946">
    <property type="entry name" value="DIENELACTONE HYDROLASE DOMAIN-CONTAINING PROTEIN-RELATED"/>
    <property type="match status" value="1"/>
</dbReference>
<evidence type="ECO:0000313" key="3">
    <source>
        <dbReference type="EMBL" id="TDC34194.1"/>
    </source>
</evidence>
<dbReference type="OrthoDB" id="4158640at2"/>
<dbReference type="AlphaFoldDB" id="A0A4R4QFA2"/>
<reference evidence="3 4" key="1">
    <citation type="submission" date="2019-03" db="EMBL/GenBank/DDBJ databases">
        <title>Draft genome sequences of novel Actinobacteria.</title>
        <authorList>
            <person name="Sahin N."/>
            <person name="Ay H."/>
            <person name="Saygin H."/>
        </authorList>
    </citation>
    <scope>NUCLEOTIDE SEQUENCE [LARGE SCALE GENOMIC DNA]</scope>
    <source>
        <strain evidence="3 4">JCM 30547</strain>
    </source>
</reference>
<keyword evidence="4" id="KW-1185">Reference proteome</keyword>
<dbReference type="InterPro" id="IPR050261">
    <property type="entry name" value="FrsA_esterase"/>
</dbReference>
<organism evidence="3 4">
    <name type="scientific">Kribbella albertanoniae</name>
    <dbReference type="NCBI Taxonomy" id="1266829"/>
    <lineage>
        <taxon>Bacteria</taxon>
        <taxon>Bacillati</taxon>
        <taxon>Actinomycetota</taxon>
        <taxon>Actinomycetes</taxon>
        <taxon>Propionibacteriales</taxon>
        <taxon>Kribbellaceae</taxon>
        <taxon>Kribbella</taxon>
    </lineage>
</organism>
<dbReference type="RefSeq" id="WP_132402300.1">
    <property type="nucleotide sequence ID" value="NZ_SMKA01000009.1"/>
</dbReference>
<evidence type="ECO:0000313" key="4">
    <source>
        <dbReference type="Proteomes" id="UP000295075"/>
    </source>
</evidence>
<evidence type="ECO:0000256" key="1">
    <source>
        <dbReference type="ARBA" id="ARBA00008645"/>
    </source>
</evidence>
<dbReference type="InterPro" id="IPR029058">
    <property type="entry name" value="AB_hydrolase_fold"/>
</dbReference>
<dbReference type="EMBL" id="SMKA01000009">
    <property type="protein sequence ID" value="TDC34194.1"/>
    <property type="molecule type" value="Genomic_DNA"/>
</dbReference>
<gene>
    <name evidence="3" type="ORF">E1261_04555</name>
</gene>
<sequence>MADTLHWIGEPVTDRGVTERRFNLVRESGIVPGILWLPAGLHYPHPLVLLGHGGSGHKRAARQLELGRWFAGRWHVAAVAIDGPFHGDRQHMGRPAAIGSDAVTDGMVDDWNATLDALTNLQLIDSGRVAYLGLSMGTRFGLPYVAAANHRLRCAVLGKYGLLQSPTVSAPVDAAARLARDAPRVSVPVLFHVQWDDELFPRAGQFELFDQLGSADKQLVAFPGAHRISPPTAIRSWCEFVIEHLEPAGMRLARRVSDQVVD</sequence>
<protein>
    <submittedName>
        <fullName evidence="3">Alpha/beta hydrolase</fullName>
    </submittedName>
</protein>
<name>A0A4R4QFA2_9ACTN</name>
<dbReference type="Proteomes" id="UP000295075">
    <property type="component" value="Unassembled WGS sequence"/>
</dbReference>
<dbReference type="GO" id="GO:0052689">
    <property type="term" value="F:carboxylic ester hydrolase activity"/>
    <property type="evidence" value="ECO:0007669"/>
    <property type="project" value="UniProtKB-ARBA"/>
</dbReference>
<comment type="caution">
    <text evidence="3">The sequence shown here is derived from an EMBL/GenBank/DDBJ whole genome shotgun (WGS) entry which is preliminary data.</text>
</comment>
<proteinExistence type="inferred from homology"/>
<evidence type="ECO:0000256" key="2">
    <source>
        <dbReference type="ARBA" id="ARBA00022801"/>
    </source>
</evidence>
<keyword evidence="2 3" id="KW-0378">Hydrolase</keyword>
<comment type="similarity">
    <text evidence="1">Belongs to the AB hydrolase superfamily.</text>
</comment>
<dbReference type="Gene3D" id="3.40.50.1820">
    <property type="entry name" value="alpha/beta hydrolase"/>
    <property type="match status" value="1"/>
</dbReference>
<accession>A0A4R4QFA2</accession>
<dbReference type="PANTHER" id="PTHR22946:SF9">
    <property type="entry name" value="POLYKETIDE TRANSFERASE AF380"/>
    <property type="match status" value="1"/>
</dbReference>